<keyword evidence="3" id="KW-1185">Reference proteome</keyword>
<evidence type="ECO:0000313" key="2">
    <source>
        <dbReference type="EMBL" id="GIO55730.1"/>
    </source>
</evidence>
<evidence type="ECO:0008006" key="4">
    <source>
        <dbReference type="Google" id="ProtNLM"/>
    </source>
</evidence>
<dbReference type="InterPro" id="IPR011048">
    <property type="entry name" value="Haem_d1_sf"/>
</dbReference>
<reference evidence="2 3" key="1">
    <citation type="submission" date="2021-03" db="EMBL/GenBank/DDBJ databases">
        <title>Antimicrobial resistance genes in bacteria isolated from Japanese honey, and their potential for conferring macrolide and lincosamide resistance in the American foulbrood pathogen Paenibacillus larvae.</title>
        <authorList>
            <person name="Okamoto M."/>
            <person name="Kumagai M."/>
            <person name="Kanamori H."/>
            <person name="Takamatsu D."/>
        </authorList>
    </citation>
    <scope>NUCLEOTIDE SEQUENCE [LARGE SCALE GENOMIC DNA]</scope>
    <source>
        <strain evidence="2 3">J21TS7</strain>
    </source>
</reference>
<dbReference type="PANTHER" id="PTHR30344">
    <property type="entry name" value="6-PHOSPHOGLUCONOLACTONASE-RELATED"/>
    <property type="match status" value="1"/>
</dbReference>
<sequence>MIMTANDRMLVFVGSYAEAASDGIYVYELNEGKGELTLLDKVDGNKNPTFLNVDQAGNLLYAISETADEDGTKTSDAAAYTIDPETGKLTEASRAYALNGPACHIQRSANNKYLTLTSYHKGTISLVELAAGGKVGSVLDIQQHVGQGDYSGVAPHLHSSFYSPDQRFLLACDLGLDLIRTYRIDEAEGKLVPVSDTRVEKGAGPRHLTFHPNGKFAYVINELNSTVTAFQYDEEHGTLETLETVPTLPAEWTGANGCAEITISADGRFLYGSNRGHDSIVVYAVDPESGKLTTVQHVSTEGQHPRHFSIVPGGKHVIAANRDTNNLTLFTVDQDTGKLTYTGHSVEVSKPVCVWAVRF</sequence>
<dbReference type="Pfam" id="PF10282">
    <property type="entry name" value="Lactonase"/>
    <property type="match status" value="1"/>
</dbReference>
<gene>
    <name evidence="2" type="ORF">J21TS7_40480</name>
</gene>
<evidence type="ECO:0000256" key="1">
    <source>
        <dbReference type="ARBA" id="ARBA00005564"/>
    </source>
</evidence>
<evidence type="ECO:0000313" key="3">
    <source>
        <dbReference type="Proteomes" id="UP000676601"/>
    </source>
</evidence>
<proteinExistence type="inferred from homology"/>
<dbReference type="InterPro" id="IPR015943">
    <property type="entry name" value="WD40/YVTN_repeat-like_dom_sf"/>
</dbReference>
<dbReference type="EMBL" id="BORU01000001">
    <property type="protein sequence ID" value="GIO55730.1"/>
    <property type="molecule type" value="Genomic_DNA"/>
</dbReference>
<comment type="similarity">
    <text evidence="1">Belongs to the cycloisomerase 2 family.</text>
</comment>
<name>A0ABQ4LH95_9BACL</name>
<accession>A0ABQ4LH95</accession>
<dbReference type="PANTHER" id="PTHR30344:SF1">
    <property type="entry name" value="6-PHOSPHOGLUCONOLACTONASE"/>
    <property type="match status" value="1"/>
</dbReference>
<dbReference type="InterPro" id="IPR050282">
    <property type="entry name" value="Cycloisomerase_2"/>
</dbReference>
<dbReference type="SUPFAM" id="SSF51004">
    <property type="entry name" value="C-terminal (heme d1) domain of cytochrome cd1-nitrite reductase"/>
    <property type="match status" value="1"/>
</dbReference>
<organism evidence="2 3">
    <name type="scientific">Paenibacillus cineris</name>
    <dbReference type="NCBI Taxonomy" id="237530"/>
    <lineage>
        <taxon>Bacteria</taxon>
        <taxon>Bacillati</taxon>
        <taxon>Bacillota</taxon>
        <taxon>Bacilli</taxon>
        <taxon>Bacillales</taxon>
        <taxon>Paenibacillaceae</taxon>
        <taxon>Paenibacillus</taxon>
    </lineage>
</organism>
<protein>
    <recommendedName>
        <fullName evidence="4">6-phosphogluconolactonase</fullName>
    </recommendedName>
</protein>
<comment type="caution">
    <text evidence="2">The sequence shown here is derived from an EMBL/GenBank/DDBJ whole genome shotgun (WGS) entry which is preliminary data.</text>
</comment>
<dbReference type="Gene3D" id="2.130.10.10">
    <property type="entry name" value="YVTN repeat-like/Quinoprotein amine dehydrogenase"/>
    <property type="match status" value="1"/>
</dbReference>
<dbReference type="Proteomes" id="UP000676601">
    <property type="component" value="Unassembled WGS sequence"/>
</dbReference>
<dbReference type="InterPro" id="IPR019405">
    <property type="entry name" value="Lactonase_7-beta_prop"/>
</dbReference>